<accession>A0A7I9VB94</accession>
<evidence type="ECO:0000313" key="2">
    <source>
        <dbReference type="Proteomes" id="UP000444960"/>
    </source>
</evidence>
<keyword evidence="2" id="KW-1185">Reference proteome</keyword>
<evidence type="ECO:0000313" key="1">
    <source>
        <dbReference type="EMBL" id="GEE02401.1"/>
    </source>
</evidence>
<comment type="caution">
    <text evidence="1">The sequence shown here is derived from an EMBL/GenBank/DDBJ whole genome shotgun (WGS) entry which is preliminary data.</text>
</comment>
<dbReference type="OrthoDB" id="4376690at2"/>
<reference evidence="2" key="1">
    <citation type="submission" date="2019-06" db="EMBL/GenBank/DDBJ databases">
        <title>Gordonia isolated from sludge of a wastewater treatment plant.</title>
        <authorList>
            <person name="Tamura T."/>
            <person name="Aoyama K."/>
            <person name="Kang Y."/>
            <person name="Saito S."/>
            <person name="Akiyama N."/>
            <person name="Yazawa K."/>
            <person name="Gonoi T."/>
            <person name="Mikami Y."/>
        </authorList>
    </citation>
    <scope>NUCLEOTIDE SEQUENCE [LARGE SCALE GENOMIC DNA]</scope>
    <source>
        <strain evidence="2">NBRC 107696</strain>
    </source>
</reference>
<name>A0A7I9VB94_9ACTN</name>
<dbReference type="RefSeq" id="WP_161896077.1">
    <property type="nucleotide sequence ID" value="NZ_BJOV01000005.1"/>
</dbReference>
<gene>
    <name evidence="1" type="ORF">nbrc107696_28470</name>
</gene>
<organism evidence="1 2">
    <name type="scientific">Gordonia spumicola</name>
    <dbReference type="NCBI Taxonomy" id="589161"/>
    <lineage>
        <taxon>Bacteria</taxon>
        <taxon>Bacillati</taxon>
        <taxon>Actinomycetota</taxon>
        <taxon>Actinomycetes</taxon>
        <taxon>Mycobacteriales</taxon>
        <taxon>Gordoniaceae</taxon>
        <taxon>Gordonia</taxon>
    </lineage>
</organism>
<sequence length="124" mass="13380">MTTVLCDPWVEQHISAGRLSPGARGLTREAAAEQYNSANGLVSSDEDYLYTPGQAADVARELLADIGIEIAEGSRILLTDMTGGARCWTFLVEPSQLAFACEQHRLVTGESINSDALERALPWA</sequence>
<dbReference type="AlphaFoldDB" id="A0A7I9VB94"/>
<proteinExistence type="predicted"/>
<dbReference type="Proteomes" id="UP000444960">
    <property type="component" value="Unassembled WGS sequence"/>
</dbReference>
<dbReference type="EMBL" id="BJOV01000005">
    <property type="protein sequence ID" value="GEE02401.1"/>
    <property type="molecule type" value="Genomic_DNA"/>
</dbReference>
<protein>
    <submittedName>
        <fullName evidence="1">Uncharacterized protein</fullName>
    </submittedName>
</protein>